<dbReference type="InterPro" id="IPR050161">
    <property type="entry name" value="Siro_Cobalamin_biosynth"/>
</dbReference>
<evidence type="ECO:0000256" key="5">
    <source>
        <dbReference type="ARBA" id="ARBA00023244"/>
    </source>
</evidence>
<evidence type="ECO:0000313" key="9">
    <source>
        <dbReference type="EMBL" id="CAB4536736.1"/>
    </source>
</evidence>
<dbReference type="EMBL" id="CAEZZX010000042">
    <property type="protein sequence ID" value="CAB4774209.1"/>
    <property type="molecule type" value="Genomic_DNA"/>
</dbReference>
<dbReference type="InterPro" id="IPR035996">
    <property type="entry name" value="4pyrrol_Methylase_sf"/>
</dbReference>
<dbReference type="FunFam" id="3.40.50.10090:FF:000001">
    <property type="entry name" value="Bifunctional uroporphyrinogen-III C-methyltransferase/uroporphyrinogen-III synthase"/>
    <property type="match status" value="1"/>
</dbReference>
<dbReference type="PANTHER" id="PTHR45790:SF3">
    <property type="entry name" value="S-ADENOSYL-L-METHIONINE-DEPENDENT UROPORPHYRINOGEN III METHYLTRANSFERASE, CHLOROPLASTIC"/>
    <property type="match status" value="1"/>
</dbReference>
<keyword evidence="4" id="KW-0949">S-adenosyl-L-methionine</keyword>
<feature type="region of interest" description="Disordered" evidence="6">
    <location>
        <begin position="514"/>
        <end position="535"/>
    </location>
</feature>
<dbReference type="AlphaFoldDB" id="A0A6J6VSC1"/>
<dbReference type="FunFam" id="3.40.50.10090:FF:000002">
    <property type="entry name" value="Bifunctional uroporphyrinogen-III C-methyltransferase/uroporphyrinogen-III synthase"/>
    <property type="match status" value="1"/>
</dbReference>
<dbReference type="CDD" id="cd06578">
    <property type="entry name" value="HemD"/>
    <property type="match status" value="1"/>
</dbReference>
<dbReference type="EMBL" id="CAEZVF010000004">
    <property type="protein sequence ID" value="CAB4613990.1"/>
    <property type="molecule type" value="Genomic_DNA"/>
</dbReference>
<keyword evidence="5" id="KW-0627">Porphyrin biosynthesis</keyword>
<dbReference type="Pfam" id="PF02602">
    <property type="entry name" value="HEM4"/>
    <property type="match status" value="1"/>
</dbReference>
<dbReference type="GO" id="GO:0019354">
    <property type="term" value="P:siroheme biosynthetic process"/>
    <property type="evidence" value="ECO:0007669"/>
    <property type="project" value="TreeGrafter"/>
</dbReference>
<dbReference type="GO" id="GO:0032259">
    <property type="term" value="P:methylation"/>
    <property type="evidence" value="ECO:0007669"/>
    <property type="project" value="UniProtKB-KW"/>
</dbReference>
<evidence type="ECO:0000256" key="3">
    <source>
        <dbReference type="ARBA" id="ARBA00022679"/>
    </source>
</evidence>
<dbReference type="PANTHER" id="PTHR45790">
    <property type="entry name" value="SIROHEME SYNTHASE-RELATED"/>
    <property type="match status" value="1"/>
</dbReference>
<reference evidence="11" key="1">
    <citation type="submission" date="2020-05" db="EMBL/GenBank/DDBJ databases">
        <authorList>
            <person name="Chiriac C."/>
            <person name="Salcher M."/>
            <person name="Ghai R."/>
            <person name="Kavagutti S V."/>
        </authorList>
    </citation>
    <scope>NUCLEOTIDE SEQUENCE</scope>
</reference>
<accession>A0A6J6VSC1</accession>
<evidence type="ECO:0000256" key="4">
    <source>
        <dbReference type="ARBA" id="ARBA00022691"/>
    </source>
</evidence>
<name>A0A6J6VSC1_9ZZZZ</name>
<feature type="domain" description="Tetrapyrrole methylase" evidence="7">
    <location>
        <begin position="15"/>
        <end position="213"/>
    </location>
</feature>
<evidence type="ECO:0000256" key="6">
    <source>
        <dbReference type="SAM" id="MobiDB-lite"/>
    </source>
</evidence>
<gene>
    <name evidence="9" type="ORF">UFOPK1446_00182</name>
    <name evidence="10" type="ORF">UFOPK1939_00059</name>
    <name evidence="11" type="ORF">UFOPK2938_00318</name>
</gene>
<protein>
    <recommendedName>
        <fullName evidence="1">uroporphyrinogen-III C-methyltransferase</fullName>
        <ecNumber evidence="1">2.1.1.107</ecNumber>
    </recommendedName>
</protein>
<dbReference type="GO" id="GO:0004851">
    <property type="term" value="F:uroporphyrin-III C-methyltransferase activity"/>
    <property type="evidence" value="ECO:0007669"/>
    <property type="project" value="UniProtKB-EC"/>
</dbReference>
<dbReference type="InterPro" id="IPR014776">
    <property type="entry name" value="4pyrrole_Mease_sub2"/>
</dbReference>
<dbReference type="GO" id="GO:0004852">
    <property type="term" value="F:uroporphyrinogen-III synthase activity"/>
    <property type="evidence" value="ECO:0007669"/>
    <property type="project" value="InterPro"/>
</dbReference>
<dbReference type="InterPro" id="IPR000878">
    <property type="entry name" value="4pyrrol_Mease"/>
</dbReference>
<evidence type="ECO:0000259" key="8">
    <source>
        <dbReference type="Pfam" id="PF02602"/>
    </source>
</evidence>
<sequence length="535" mass="55568">MTTARSTKKTIKGSVTFIGAGPGDPGLLTVRAADVISAADVVIADAAVPAPIIARAQADAQVLIVTSDKEVEGAIDDGAKAAVDAAKTGAVVARVVVGDPVTDGVLAVEGPTVAKAKLPMEVVPGVARATGIPSYVGVPLLGAKSHDVHVLDATTGLNWTDHLTATLVILNTAGAIDGIVASLLSAGRNPASPISVTVRGTTTDQRTAVGALDGFAELAKPLSAMGDLTDAVVVVGDAVSARDKLSWFETKALFGWRVLVPRTRDQAGILSDQLVSSGAIPVEVPTISVEPPRTPQQMERAVHGLVSGRYQWVAFTSANAVKAVREKFEEYGLDARALAGLKVAAIGEATADALIAFGVRPDLIPSGEQSSVGLLADWPDYDDLLDPINRVFLPRADIATETLVEGLTKLGWEVDDVTAYRTVRAAPPPAHTREQIKTGGFDAVVFTSSSTVRNLIGIAGKPHATTVVACIGPATAETATEHGLRIDVMAPEATVESLAEALAEFGDKQRQDAIDAGETVWRPSEKRNAARRKSK</sequence>
<dbReference type="InterPro" id="IPR036108">
    <property type="entry name" value="4pyrrol_syn_uPrphyn_synt_sf"/>
</dbReference>
<dbReference type="InterPro" id="IPR014777">
    <property type="entry name" value="4pyrrole_Mease_sub1"/>
</dbReference>
<dbReference type="InterPro" id="IPR003043">
    <property type="entry name" value="Uropor_MeTrfase_CS"/>
</dbReference>
<evidence type="ECO:0000313" key="11">
    <source>
        <dbReference type="EMBL" id="CAB4774209.1"/>
    </source>
</evidence>
<evidence type="ECO:0000256" key="1">
    <source>
        <dbReference type="ARBA" id="ARBA00012162"/>
    </source>
</evidence>
<dbReference type="SUPFAM" id="SSF69618">
    <property type="entry name" value="HemD-like"/>
    <property type="match status" value="1"/>
</dbReference>
<feature type="domain" description="Tetrapyrrole biosynthesis uroporphyrinogen III synthase" evidence="8">
    <location>
        <begin position="271"/>
        <end position="499"/>
    </location>
</feature>
<dbReference type="Gene3D" id="3.30.950.10">
    <property type="entry name" value="Methyltransferase, Cobalt-precorrin-4 Transmethylase, Domain 2"/>
    <property type="match status" value="1"/>
</dbReference>
<dbReference type="SUPFAM" id="SSF53790">
    <property type="entry name" value="Tetrapyrrole methylase"/>
    <property type="match status" value="1"/>
</dbReference>
<dbReference type="Gene3D" id="3.40.1010.10">
    <property type="entry name" value="Cobalt-precorrin-4 Transmethylase, Domain 1"/>
    <property type="match status" value="1"/>
</dbReference>
<dbReference type="EMBL" id="CAEZSO010000021">
    <property type="protein sequence ID" value="CAB4536736.1"/>
    <property type="molecule type" value="Genomic_DNA"/>
</dbReference>
<dbReference type="PROSITE" id="PS00839">
    <property type="entry name" value="SUMT_1"/>
    <property type="match status" value="1"/>
</dbReference>
<keyword evidence="2" id="KW-0489">Methyltransferase</keyword>
<evidence type="ECO:0000256" key="2">
    <source>
        <dbReference type="ARBA" id="ARBA00022603"/>
    </source>
</evidence>
<dbReference type="InterPro" id="IPR003754">
    <property type="entry name" value="4pyrrol_synth_uPrphyn_synth"/>
</dbReference>
<dbReference type="Pfam" id="PF00590">
    <property type="entry name" value="TP_methylase"/>
    <property type="match status" value="1"/>
</dbReference>
<keyword evidence="3" id="KW-0808">Transferase</keyword>
<evidence type="ECO:0000259" key="7">
    <source>
        <dbReference type="Pfam" id="PF00590"/>
    </source>
</evidence>
<proteinExistence type="predicted"/>
<dbReference type="EC" id="2.1.1.107" evidence="1"/>
<evidence type="ECO:0000313" key="10">
    <source>
        <dbReference type="EMBL" id="CAB4613990.1"/>
    </source>
</evidence>
<dbReference type="Gene3D" id="3.40.50.10090">
    <property type="match status" value="2"/>
</dbReference>
<organism evidence="11">
    <name type="scientific">freshwater metagenome</name>
    <dbReference type="NCBI Taxonomy" id="449393"/>
    <lineage>
        <taxon>unclassified sequences</taxon>
        <taxon>metagenomes</taxon>
        <taxon>ecological metagenomes</taxon>
    </lineage>
</organism>